<organism evidence="2 3">
    <name type="scientific">Bacteroides ovatus</name>
    <dbReference type="NCBI Taxonomy" id="28116"/>
    <lineage>
        <taxon>Bacteria</taxon>
        <taxon>Pseudomonadati</taxon>
        <taxon>Bacteroidota</taxon>
        <taxon>Bacteroidia</taxon>
        <taxon>Bacteroidales</taxon>
        <taxon>Bacteroidaceae</taxon>
        <taxon>Bacteroides</taxon>
    </lineage>
</organism>
<name>A0A5M5C0E3_BACOV</name>
<accession>A0A5M5C0E3</accession>
<evidence type="ECO:0000313" key="3">
    <source>
        <dbReference type="Proteomes" id="UP000323717"/>
    </source>
</evidence>
<evidence type="ECO:0008006" key="4">
    <source>
        <dbReference type="Google" id="ProtNLM"/>
    </source>
</evidence>
<keyword evidence="1" id="KW-0732">Signal</keyword>
<dbReference type="Proteomes" id="UP000323717">
    <property type="component" value="Unassembled WGS sequence"/>
</dbReference>
<sequence length="518" mass="55420">MKKNLFYSLMALFVVLFASCGQEEIVSDNGTEINAPVTISVQAPVNNVFSRAGVTIPTGYTMQCIMQLLNADGNKIGDQVIKPITDGKVSFTISVDEQKEVSKALFWAEYVPESGAANKVYNTADLRAVGYNTASFDLTNDALMAASDAFCGKLETIGNASVTLKRPFANVSVKPKKPEVAAAANKLEIKYNALSGYDILEGKCSATTPVTYTNAGFASADGNWFANFFFAPSNVGKFTEEITMALSSGYSKEIKIPANTLPLDANMQVMAKFEIGDGNFDIEVGVDPDYEALEMKVGSYINAEGKVVRDAADAVGIVFTMETIGSDVPANYPVALQGKTIAGYAVAIENVATGRQSLNPDGVLTNLVETAASMTNGTQITEVLLTSLGDVAFKTTYEKWVGEHAPVSENLSAWYIPTLSQLSAFMGTLFTMKEVPATGSEDFRNMPEFEFVNGKMFDREPIATVNYASSTINNQGNVSGVRINVASSAVTNAQEAGIAVKTAANQQALCRPMITIFK</sequence>
<evidence type="ECO:0000313" key="2">
    <source>
        <dbReference type="EMBL" id="KAA3943843.1"/>
    </source>
</evidence>
<dbReference type="RefSeq" id="WP_149968608.1">
    <property type="nucleotide sequence ID" value="NZ_JAHYNU010000004.1"/>
</dbReference>
<gene>
    <name evidence="2" type="ORF">F3D71_21520</name>
</gene>
<reference evidence="2 3" key="1">
    <citation type="journal article" date="2019" name="Nat. Med.">
        <title>A library of human gut bacterial isolates paired with longitudinal multiomics data enables mechanistic microbiome research.</title>
        <authorList>
            <person name="Poyet M."/>
            <person name="Groussin M."/>
            <person name="Gibbons S.M."/>
            <person name="Avila-Pacheco J."/>
            <person name="Jiang X."/>
            <person name="Kearney S.M."/>
            <person name="Perrotta A.R."/>
            <person name="Berdy B."/>
            <person name="Zhao S."/>
            <person name="Lieberman T.D."/>
            <person name="Swanson P.K."/>
            <person name="Smith M."/>
            <person name="Roesemann S."/>
            <person name="Alexander J.E."/>
            <person name="Rich S.A."/>
            <person name="Livny J."/>
            <person name="Vlamakis H."/>
            <person name="Clish C."/>
            <person name="Bullock K."/>
            <person name="Deik A."/>
            <person name="Scott J."/>
            <person name="Pierce K.A."/>
            <person name="Xavier R.J."/>
            <person name="Alm E.J."/>
        </authorList>
    </citation>
    <scope>NUCLEOTIDE SEQUENCE [LARGE SCALE GENOMIC DNA]</scope>
    <source>
        <strain evidence="2 3">BIOML-A163</strain>
    </source>
</reference>
<proteinExistence type="predicted"/>
<feature type="chain" id="PRO_5024418202" description="Fimbrillin family protein" evidence="1">
    <location>
        <begin position="21"/>
        <end position="518"/>
    </location>
</feature>
<dbReference type="AlphaFoldDB" id="A0A5M5C0E3"/>
<protein>
    <recommendedName>
        <fullName evidence="4">Fimbrillin family protein</fullName>
    </recommendedName>
</protein>
<dbReference type="EMBL" id="VWLE01000408">
    <property type="protein sequence ID" value="KAA3943843.1"/>
    <property type="molecule type" value="Genomic_DNA"/>
</dbReference>
<evidence type="ECO:0000256" key="1">
    <source>
        <dbReference type="SAM" id="SignalP"/>
    </source>
</evidence>
<feature type="signal peptide" evidence="1">
    <location>
        <begin position="1"/>
        <end position="20"/>
    </location>
</feature>
<dbReference type="PROSITE" id="PS51257">
    <property type="entry name" value="PROKAR_LIPOPROTEIN"/>
    <property type="match status" value="1"/>
</dbReference>
<comment type="caution">
    <text evidence="2">The sequence shown here is derived from an EMBL/GenBank/DDBJ whole genome shotgun (WGS) entry which is preliminary data.</text>
</comment>